<gene>
    <name evidence="1" type="ORF">ACFFSA_38590</name>
</gene>
<comment type="caution">
    <text evidence="1">The sequence shown here is derived from an EMBL/GenBank/DDBJ whole genome shotgun (WGS) entry which is preliminary data.</text>
</comment>
<dbReference type="RefSeq" id="WP_344986086.1">
    <property type="nucleotide sequence ID" value="NZ_BAAAXV010000001.1"/>
</dbReference>
<protein>
    <recommendedName>
        <fullName evidence="3">Alkaline phosphatase</fullName>
    </recommendedName>
</protein>
<dbReference type="Proteomes" id="UP001589532">
    <property type="component" value="Unassembled WGS sequence"/>
</dbReference>
<evidence type="ECO:0000313" key="2">
    <source>
        <dbReference type="Proteomes" id="UP001589532"/>
    </source>
</evidence>
<reference evidence="1 2" key="1">
    <citation type="submission" date="2024-09" db="EMBL/GenBank/DDBJ databases">
        <authorList>
            <person name="Sun Q."/>
            <person name="Mori K."/>
        </authorList>
    </citation>
    <scope>NUCLEOTIDE SEQUENCE [LARGE SCALE GENOMIC DNA]</scope>
    <source>
        <strain evidence="1 2">JCM 3143</strain>
    </source>
</reference>
<dbReference type="InterPro" id="IPR012334">
    <property type="entry name" value="Pectin_lyas_fold"/>
</dbReference>
<sequence>MGFGSNVYAESNAFDGIAAAKVLSVFKGTAITAKNNLMDGAPADLVAAYNAANGTSLGADAGWTPTLFTRIHPPQAVRLLVAGAGAGRLR</sequence>
<proteinExistence type="predicted"/>
<dbReference type="EMBL" id="JBHMBW010000054">
    <property type="protein sequence ID" value="MFB9629018.1"/>
    <property type="molecule type" value="Genomic_DNA"/>
</dbReference>
<organism evidence="1 2">
    <name type="scientific">Nonomuraea helvata</name>
    <dbReference type="NCBI Taxonomy" id="37484"/>
    <lineage>
        <taxon>Bacteria</taxon>
        <taxon>Bacillati</taxon>
        <taxon>Actinomycetota</taxon>
        <taxon>Actinomycetes</taxon>
        <taxon>Streptosporangiales</taxon>
        <taxon>Streptosporangiaceae</taxon>
        <taxon>Nonomuraea</taxon>
    </lineage>
</organism>
<accession>A0ABV5SD41</accession>
<keyword evidence="2" id="KW-1185">Reference proteome</keyword>
<evidence type="ECO:0008006" key="3">
    <source>
        <dbReference type="Google" id="ProtNLM"/>
    </source>
</evidence>
<dbReference type="Gene3D" id="2.160.20.10">
    <property type="entry name" value="Single-stranded right-handed beta-helix, Pectin lyase-like"/>
    <property type="match status" value="1"/>
</dbReference>
<name>A0ABV5SD41_9ACTN</name>
<evidence type="ECO:0000313" key="1">
    <source>
        <dbReference type="EMBL" id="MFB9629018.1"/>
    </source>
</evidence>